<comment type="caution">
    <text evidence="10">The sequence shown here is derived from an EMBL/GenBank/DDBJ whole genome shotgun (WGS) entry which is preliminary data.</text>
</comment>
<keyword evidence="5" id="KW-0472">Membrane</keyword>
<keyword evidence="3" id="KW-0732">Signal</keyword>
<evidence type="ECO:0000256" key="1">
    <source>
        <dbReference type="ARBA" id="ARBA00004358"/>
    </source>
</evidence>
<evidence type="ECO:0000313" key="11">
    <source>
        <dbReference type="Proteomes" id="UP001208570"/>
    </source>
</evidence>
<dbReference type="PROSITE" id="PS50055">
    <property type="entry name" value="TYR_PHOSPHATASE_PTP"/>
    <property type="match status" value="1"/>
</dbReference>
<dbReference type="AlphaFoldDB" id="A0AAD9K0C5"/>
<proteinExistence type="predicted"/>
<dbReference type="GO" id="GO:0051046">
    <property type="term" value="P:regulation of secretion"/>
    <property type="evidence" value="ECO:0007669"/>
    <property type="project" value="TreeGrafter"/>
</dbReference>
<dbReference type="InterPro" id="IPR033522">
    <property type="entry name" value="IA-2/IA-2_beta"/>
</dbReference>
<evidence type="ECO:0000256" key="5">
    <source>
        <dbReference type="ARBA" id="ARBA00023136"/>
    </source>
</evidence>
<sequence>MLKADLLMAEDNTSTDVASESSDLFHYIEKPKNSSVWPNKDRLGEVKNVENNNNHLMRRNRHLSLEEDDERFVHVNTWHTDYGGNPCSKTETIYLFAFRSEEPVVTNMDISTGHIVLSYMEDHLKNKDRLDQEWEALCVYEAEPNSTSIASDPANVRKNKYSDVLPYDHSRVILNSSTNVSGSDYINASTITDHDPRNPAYICTQGPLPHTVADFWQMVWEQGSVVIVNLTKLMENGQSMCHRYWPEEGSDLYHIYEVHLVSEHIWCDEYLVRCFYLKNLQTNETRTVSQFHFLAWSDLSVPTSPKALLDFRRKVNKSYRGQNCPIVVQCSDGSGRTGCYCLLDMVLNRMSKGAKEIDIAATLEHIRDQRMNMVKTKEQFEFVLVAVAEEVHAILKALPQ</sequence>
<dbReference type="InterPro" id="IPR029021">
    <property type="entry name" value="Prot-tyrosine_phosphatase-like"/>
</dbReference>
<evidence type="ECO:0000256" key="7">
    <source>
        <dbReference type="ARBA" id="ARBA00023329"/>
    </source>
</evidence>
<evidence type="ECO:0000259" key="9">
    <source>
        <dbReference type="PROSITE" id="PS50056"/>
    </source>
</evidence>
<accession>A0AAD9K0C5</accession>
<dbReference type="Pfam" id="PF00102">
    <property type="entry name" value="Y_phosphatase"/>
    <property type="match status" value="1"/>
</dbReference>
<name>A0AAD9K0C5_9ANNE</name>
<dbReference type="PANTHER" id="PTHR46106">
    <property type="entry name" value="IA-2 PROTEIN TYROSINE PHOSPHATASE, ISOFORM C"/>
    <property type="match status" value="1"/>
</dbReference>
<dbReference type="GO" id="GO:0045202">
    <property type="term" value="C:synapse"/>
    <property type="evidence" value="ECO:0007669"/>
    <property type="project" value="TreeGrafter"/>
</dbReference>
<dbReference type="PROSITE" id="PS50056">
    <property type="entry name" value="TYR_PHOSPHATASE_2"/>
    <property type="match status" value="1"/>
</dbReference>
<feature type="domain" description="Tyrosine-protein phosphatase" evidence="8">
    <location>
        <begin position="130"/>
        <end position="390"/>
    </location>
</feature>
<dbReference type="EMBL" id="JAODUP010000099">
    <property type="protein sequence ID" value="KAK2162404.1"/>
    <property type="molecule type" value="Genomic_DNA"/>
</dbReference>
<evidence type="ECO:0000256" key="3">
    <source>
        <dbReference type="ARBA" id="ARBA00022729"/>
    </source>
</evidence>
<dbReference type="InterPro" id="IPR003595">
    <property type="entry name" value="Tyr_Pase_cat"/>
</dbReference>
<keyword evidence="4" id="KW-1133">Transmembrane helix</keyword>
<organism evidence="10 11">
    <name type="scientific">Paralvinella palmiformis</name>
    <dbReference type="NCBI Taxonomy" id="53620"/>
    <lineage>
        <taxon>Eukaryota</taxon>
        <taxon>Metazoa</taxon>
        <taxon>Spiralia</taxon>
        <taxon>Lophotrochozoa</taxon>
        <taxon>Annelida</taxon>
        <taxon>Polychaeta</taxon>
        <taxon>Sedentaria</taxon>
        <taxon>Canalipalpata</taxon>
        <taxon>Terebellida</taxon>
        <taxon>Terebelliformia</taxon>
        <taxon>Alvinellidae</taxon>
        <taxon>Paralvinella</taxon>
    </lineage>
</organism>
<evidence type="ECO:0000256" key="2">
    <source>
        <dbReference type="ARBA" id="ARBA00022692"/>
    </source>
</evidence>
<gene>
    <name evidence="10" type="ORF">LSH36_99g02011</name>
</gene>
<feature type="domain" description="Tyrosine specific protein phosphatases" evidence="9">
    <location>
        <begin position="309"/>
        <end position="381"/>
    </location>
</feature>
<keyword evidence="2" id="KW-0812">Transmembrane</keyword>
<dbReference type="GO" id="GO:0030141">
    <property type="term" value="C:secretory granule"/>
    <property type="evidence" value="ECO:0007669"/>
    <property type="project" value="InterPro"/>
</dbReference>
<keyword evidence="7" id="KW-0968">Cytoplasmic vesicle</keyword>
<dbReference type="GO" id="GO:0004725">
    <property type="term" value="F:protein tyrosine phosphatase activity"/>
    <property type="evidence" value="ECO:0007669"/>
    <property type="project" value="InterPro"/>
</dbReference>
<dbReference type="SMART" id="SM00194">
    <property type="entry name" value="PTPc"/>
    <property type="match status" value="1"/>
</dbReference>
<protein>
    <recommendedName>
        <fullName evidence="12">Receptor-type tyrosine-protein phosphatase N2</fullName>
    </recommendedName>
</protein>
<dbReference type="Proteomes" id="UP001208570">
    <property type="component" value="Unassembled WGS sequence"/>
</dbReference>
<keyword evidence="6" id="KW-0325">Glycoprotein</keyword>
<dbReference type="GO" id="GO:0030659">
    <property type="term" value="C:cytoplasmic vesicle membrane"/>
    <property type="evidence" value="ECO:0007669"/>
    <property type="project" value="UniProtKB-SubCell"/>
</dbReference>
<dbReference type="InterPro" id="IPR000242">
    <property type="entry name" value="PTP_cat"/>
</dbReference>
<evidence type="ECO:0000259" key="8">
    <source>
        <dbReference type="PROSITE" id="PS50055"/>
    </source>
</evidence>
<evidence type="ECO:0008006" key="12">
    <source>
        <dbReference type="Google" id="ProtNLM"/>
    </source>
</evidence>
<evidence type="ECO:0000256" key="6">
    <source>
        <dbReference type="ARBA" id="ARBA00023180"/>
    </source>
</evidence>
<comment type="subcellular location">
    <subcellularLocation>
        <location evidence="1">Cytoplasmic vesicle membrane</location>
        <topology evidence="1">Single-pass type I membrane protein</topology>
    </subcellularLocation>
</comment>
<dbReference type="PRINTS" id="PR00700">
    <property type="entry name" value="PRTYPHPHTASE"/>
</dbReference>
<dbReference type="SUPFAM" id="SSF52799">
    <property type="entry name" value="(Phosphotyrosine protein) phosphatases II"/>
    <property type="match status" value="1"/>
</dbReference>
<dbReference type="SMART" id="SM00404">
    <property type="entry name" value="PTPc_motif"/>
    <property type="match status" value="1"/>
</dbReference>
<dbReference type="InterPro" id="IPR000387">
    <property type="entry name" value="Tyr_Pase_dom"/>
</dbReference>
<evidence type="ECO:0000256" key="4">
    <source>
        <dbReference type="ARBA" id="ARBA00022989"/>
    </source>
</evidence>
<dbReference type="PANTHER" id="PTHR46106:SF4">
    <property type="entry name" value="IA-2 PROTEIN TYROSINE PHOSPHATASE, ISOFORM C"/>
    <property type="match status" value="1"/>
</dbReference>
<keyword evidence="11" id="KW-1185">Reference proteome</keyword>
<dbReference type="FunFam" id="3.90.190.10:FF:000017">
    <property type="entry name" value="receptor-type tyrosine-protein phosphatase-like N isoform X2"/>
    <property type="match status" value="1"/>
</dbReference>
<dbReference type="Gene3D" id="3.90.190.10">
    <property type="entry name" value="Protein tyrosine phosphatase superfamily"/>
    <property type="match status" value="1"/>
</dbReference>
<evidence type="ECO:0000313" key="10">
    <source>
        <dbReference type="EMBL" id="KAK2162404.1"/>
    </source>
</evidence>
<reference evidence="10" key="1">
    <citation type="journal article" date="2023" name="Mol. Biol. Evol.">
        <title>Third-Generation Sequencing Reveals the Adaptive Role of the Epigenome in Three Deep-Sea Polychaetes.</title>
        <authorList>
            <person name="Perez M."/>
            <person name="Aroh O."/>
            <person name="Sun Y."/>
            <person name="Lan Y."/>
            <person name="Juniper S.K."/>
            <person name="Young C.R."/>
            <person name="Angers B."/>
            <person name="Qian P.Y."/>
        </authorList>
    </citation>
    <scope>NUCLEOTIDE SEQUENCE</scope>
    <source>
        <strain evidence="10">P08H-3</strain>
    </source>
</reference>